<proteinExistence type="predicted"/>
<protein>
    <submittedName>
        <fullName evidence="6">DoxX family protein</fullName>
    </submittedName>
</protein>
<feature type="transmembrane region" description="Helical" evidence="5">
    <location>
        <begin position="7"/>
        <end position="25"/>
    </location>
</feature>
<keyword evidence="7" id="KW-1185">Reference proteome</keyword>
<dbReference type="AlphaFoldDB" id="A0A367GN41"/>
<keyword evidence="3 5" id="KW-1133">Transmembrane helix</keyword>
<keyword evidence="2 5" id="KW-0812">Transmembrane</keyword>
<dbReference type="EMBL" id="QGDC01000005">
    <property type="protein sequence ID" value="RCH54894.1"/>
    <property type="molecule type" value="Genomic_DNA"/>
</dbReference>
<dbReference type="InterPro" id="IPR032808">
    <property type="entry name" value="DoxX"/>
</dbReference>
<dbReference type="InterPro" id="IPR016944">
    <property type="entry name" value="UCP030066"/>
</dbReference>
<comment type="caution">
    <text evidence="6">The sequence shown here is derived from an EMBL/GenBank/DDBJ whole genome shotgun (WGS) entry which is preliminary data.</text>
</comment>
<sequence length="124" mass="14298">MKKINIWYWVFTVLLCLSMVPSAIFNLLSSKEWIDIFKSLGYPAYLLPFLGVAKFLGIIALLVPGFNRLKEWAYAGFFFDIAGALYSAIALKTPWMYLSIFLVYFLLIGLSYIYHHKRLKAGQN</sequence>
<evidence type="ECO:0000313" key="6">
    <source>
        <dbReference type="EMBL" id="RCH54894.1"/>
    </source>
</evidence>
<evidence type="ECO:0000256" key="3">
    <source>
        <dbReference type="ARBA" id="ARBA00022989"/>
    </source>
</evidence>
<dbReference type="Pfam" id="PF13564">
    <property type="entry name" value="DoxX_2"/>
    <property type="match status" value="1"/>
</dbReference>
<feature type="transmembrane region" description="Helical" evidence="5">
    <location>
        <begin position="45"/>
        <end position="65"/>
    </location>
</feature>
<evidence type="ECO:0000256" key="5">
    <source>
        <dbReference type="SAM" id="Phobius"/>
    </source>
</evidence>
<dbReference type="PIRSF" id="PIRSF030066">
    <property type="entry name" value="UCP030066"/>
    <property type="match status" value="1"/>
</dbReference>
<evidence type="ECO:0000256" key="1">
    <source>
        <dbReference type="ARBA" id="ARBA00004141"/>
    </source>
</evidence>
<accession>A0A367GN41</accession>
<name>A0A367GN41_9SPHI</name>
<evidence type="ECO:0000256" key="4">
    <source>
        <dbReference type="ARBA" id="ARBA00023136"/>
    </source>
</evidence>
<gene>
    <name evidence="6" type="ORF">DJ568_10465</name>
</gene>
<organism evidence="6 7">
    <name type="scientific">Mucilaginibacter hurinus</name>
    <dbReference type="NCBI Taxonomy" id="2201324"/>
    <lineage>
        <taxon>Bacteria</taxon>
        <taxon>Pseudomonadati</taxon>
        <taxon>Bacteroidota</taxon>
        <taxon>Sphingobacteriia</taxon>
        <taxon>Sphingobacteriales</taxon>
        <taxon>Sphingobacteriaceae</taxon>
        <taxon>Mucilaginibacter</taxon>
    </lineage>
</organism>
<dbReference type="Proteomes" id="UP000253209">
    <property type="component" value="Unassembled WGS sequence"/>
</dbReference>
<feature type="transmembrane region" description="Helical" evidence="5">
    <location>
        <begin position="95"/>
        <end position="114"/>
    </location>
</feature>
<evidence type="ECO:0000313" key="7">
    <source>
        <dbReference type="Proteomes" id="UP000253209"/>
    </source>
</evidence>
<evidence type="ECO:0000256" key="2">
    <source>
        <dbReference type="ARBA" id="ARBA00022692"/>
    </source>
</evidence>
<feature type="transmembrane region" description="Helical" evidence="5">
    <location>
        <begin position="72"/>
        <end position="89"/>
    </location>
</feature>
<dbReference type="GO" id="GO:0016020">
    <property type="term" value="C:membrane"/>
    <property type="evidence" value="ECO:0007669"/>
    <property type="project" value="UniProtKB-SubCell"/>
</dbReference>
<reference evidence="6 7" key="1">
    <citation type="submission" date="2018-05" db="EMBL/GenBank/DDBJ databases">
        <title>Mucilaginibacter hurinus sp. nov., isolated from briquette warehouse soil.</title>
        <authorList>
            <person name="Choi L."/>
        </authorList>
    </citation>
    <scope>NUCLEOTIDE SEQUENCE [LARGE SCALE GENOMIC DNA]</scope>
    <source>
        <strain evidence="6 7">ZR32</strain>
    </source>
</reference>
<comment type="subcellular location">
    <subcellularLocation>
        <location evidence="1">Membrane</location>
        <topology evidence="1">Multi-pass membrane protein</topology>
    </subcellularLocation>
</comment>
<dbReference type="RefSeq" id="WP_114005220.1">
    <property type="nucleotide sequence ID" value="NZ_QGDC01000005.1"/>
</dbReference>
<keyword evidence="4 5" id="KW-0472">Membrane</keyword>
<dbReference type="OrthoDB" id="7960583at2"/>